<comment type="similarity">
    <text evidence="1">Belongs to the bacterial sugar transferase family.</text>
</comment>
<protein>
    <submittedName>
        <fullName evidence="4">Sugar transferase</fullName>
    </submittedName>
</protein>
<evidence type="ECO:0000313" key="4">
    <source>
        <dbReference type="EMBL" id="MBC8538586.1"/>
    </source>
</evidence>
<keyword evidence="4" id="KW-0808">Transferase</keyword>
<dbReference type="RefSeq" id="WP_178621828.1">
    <property type="nucleotide sequence ID" value="NZ_JACRSS010000002.1"/>
</dbReference>
<organism evidence="4 5">
    <name type="scientific">Guopingia tenuis</name>
    <dbReference type="NCBI Taxonomy" id="2763656"/>
    <lineage>
        <taxon>Bacteria</taxon>
        <taxon>Bacillati</taxon>
        <taxon>Bacillota</taxon>
        <taxon>Clostridia</taxon>
        <taxon>Christensenellales</taxon>
        <taxon>Christensenellaceae</taxon>
        <taxon>Guopingia</taxon>
    </lineage>
</organism>
<keyword evidence="2" id="KW-0472">Membrane</keyword>
<dbReference type="GO" id="GO:0016780">
    <property type="term" value="F:phosphotransferase activity, for other substituted phosphate groups"/>
    <property type="evidence" value="ECO:0007669"/>
    <property type="project" value="TreeGrafter"/>
</dbReference>
<dbReference type="AlphaFoldDB" id="A0A926DIQ8"/>
<evidence type="ECO:0000259" key="3">
    <source>
        <dbReference type="Pfam" id="PF02397"/>
    </source>
</evidence>
<evidence type="ECO:0000256" key="1">
    <source>
        <dbReference type="ARBA" id="ARBA00006464"/>
    </source>
</evidence>
<feature type="transmembrane region" description="Helical" evidence="2">
    <location>
        <begin position="40"/>
        <end position="63"/>
    </location>
</feature>
<dbReference type="InterPro" id="IPR003362">
    <property type="entry name" value="Bact_transf"/>
</dbReference>
<dbReference type="PANTHER" id="PTHR30576:SF0">
    <property type="entry name" value="UNDECAPRENYL-PHOSPHATE N-ACETYLGALACTOSAMINYL 1-PHOSPHATE TRANSFERASE-RELATED"/>
    <property type="match status" value="1"/>
</dbReference>
<evidence type="ECO:0000256" key="2">
    <source>
        <dbReference type="SAM" id="Phobius"/>
    </source>
</evidence>
<keyword evidence="5" id="KW-1185">Reference proteome</keyword>
<dbReference type="EMBL" id="JACRSS010000002">
    <property type="protein sequence ID" value="MBC8538586.1"/>
    <property type="molecule type" value="Genomic_DNA"/>
</dbReference>
<dbReference type="Pfam" id="PF02397">
    <property type="entry name" value="Bac_transf"/>
    <property type="match status" value="1"/>
</dbReference>
<reference evidence="4" key="1">
    <citation type="submission" date="2020-08" db="EMBL/GenBank/DDBJ databases">
        <title>Genome public.</title>
        <authorList>
            <person name="Liu C."/>
            <person name="Sun Q."/>
        </authorList>
    </citation>
    <scope>NUCLEOTIDE SEQUENCE</scope>
    <source>
        <strain evidence="4">NSJ-63</strain>
    </source>
</reference>
<keyword evidence="2" id="KW-0812">Transmembrane</keyword>
<keyword evidence="2" id="KW-1133">Transmembrane helix</keyword>
<sequence length="229" mass="26815">MSKYGCILDDATRRELKQLENQKKSTFRKRLYYPFFKRSADIFCSFVALIFFALLFPFVAIAIKLDSPGPIFFSQIRVGQRGHLFKIYKLRTMYKDAEKQADPSFFKNEDSPFIQHEDDPRVTRVGRFLRRYSIDELPQLFCVLAGTMSFIGPRPFIPEETKMLKKEHLIRLTVKPGLTGLAQISGRNNLNLEERMEKDLEYIEKMSAWLDIKILWKTIFKIADHEGAS</sequence>
<feature type="domain" description="Bacterial sugar transferase" evidence="3">
    <location>
        <begin position="37"/>
        <end position="222"/>
    </location>
</feature>
<comment type="caution">
    <text evidence="4">The sequence shown here is derived from an EMBL/GenBank/DDBJ whole genome shotgun (WGS) entry which is preliminary data.</text>
</comment>
<dbReference type="PANTHER" id="PTHR30576">
    <property type="entry name" value="COLANIC BIOSYNTHESIS UDP-GLUCOSE LIPID CARRIER TRANSFERASE"/>
    <property type="match status" value="1"/>
</dbReference>
<dbReference type="Proteomes" id="UP000617951">
    <property type="component" value="Unassembled WGS sequence"/>
</dbReference>
<evidence type="ECO:0000313" key="5">
    <source>
        <dbReference type="Proteomes" id="UP000617951"/>
    </source>
</evidence>
<accession>A0A926DIQ8</accession>
<name>A0A926DIQ8_9FIRM</name>
<proteinExistence type="inferred from homology"/>
<gene>
    <name evidence="4" type="ORF">H8693_06525</name>
</gene>